<evidence type="ECO:0000256" key="2">
    <source>
        <dbReference type="ARBA" id="ARBA00008711"/>
    </source>
</evidence>
<dbReference type="AlphaFoldDB" id="A0A9C7QUL9"/>
<dbReference type="RefSeq" id="WP_278431213.1">
    <property type="nucleotide sequence ID" value="NZ_DPSM01000015.1"/>
</dbReference>
<proteinExistence type="inferred from homology"/>
<organism evidence="11 12">
    <name type="scientific">Serratia grimesii</name>
    <dbReference type="NCBI Taxonomy" id="82995"/>
    <lineage>
        <taxon>Bacteria</taxon>
        <taxon>Pseudomonadati</taxon>
        <taxon>Pseudomonadota</taxon>
        <taxon>Gammaproteobacteria</taxon>
        <taxon>Enterobacterales</taxon>
        <taxon>Yersiniaceae</taxon>
        <taxon>Serratia</taxon>
    </lineage>
</organism>
<sequence>MKPEANTTIQYLFRAKNDVISEPILYAVTTSLFGLVLVGCTTRGICAIFLADDKSNLITQLRQAFPGAETAESPATLTRQVQQVKDLIENNVVEGEMTLDIGGAMFEQQVWKALCDIPVGATRSYSRIAAIIGSPDAARAVAGACAANILAVAIPCHRVVRQDGSLSGYRWGVERKRALLAFEAAHSAPGARQ</sequence>
<evidence type="ECO:0000259" key="10">
    <source>
        <dbReference type="Pfam" id="PF01035"/>
    </source>
</evidence>
<feature type="transmembrane region" description="Helical" evidence="9">
    <location>
        <begin position="24"/>
        <end position="51"/>
    </location>
</feature>
<comment type="caution">
    <text evidence="11">The sequence shown here is derived from an EMBL/GenBank/DDBJ whole genome shotgun (WGS) entry which is preliminary data.</text>
</comment>
<evidence type="ECO:0000256" key="8">
    <source>
        <dbReference type="ARBA" id="ARBA00049348"/>
    </source>
</evidence>
<keyword evidence="5" id="KW-0808">Transferase</keyword>
<evidence type="ECO:0000256" key="4">
    <source>
        <dbReference type="ARBA" id="ARBA00022603"/>
    </source>
</evidence>
<dbReference type="Gene3D" id="1.10.10.10">
    <property type="entry name" value="Winged helix-like DNA-binding domain superfamily/Winged helix DNA-binding domain"/>
    <property type="match status" value="1"/>
</dbReference>
<accession>A0A9C7QUL9</accession>
<evidence type="ECO:0000256" key="6">
    <source>
        <dbReference type="ARBA" id="ARBA00022763"/>
    </source>
</evidence>
<dbReference type="PROSITE" id="PS00374">
    <property type="entry name" value="MGMT"/>
    <property type="match status" value="1"/>
</dbReference>
<dbReference type="Gene3D" id="3.30.160.70">
    <property type="entry name" value="Methylated DNA-protein cysteine methyltransferase domain"/>
    <property type="match status" value="1"/>
</dbReference>
<evidence type="ECO:0000256" key="9">
    <source>
        <dbReference type="SAM" id="Phobius"/>
    </source>
</evidence>
<evidence type="ECO:0000256" key="5">
    <source>
        <dbReference type="ARBA" id="ARBA00022679"/>
    </source>
</evidence>
<comment type="catalytic activity">
    <reaction evidence="1">
        <text>a 4-O-methyl-thymidine in DNA + L-cysteinyl-[protein] = a thymidine in DNA + S-methyl-L-cysteinyl-[protein]</text>
        <dbReference type="Rhea" id="RHEA:53428"/>
        <dbReference type="Rhea" id="RHEA-COMP:10131"/>
        <dbReference type="Rhea" id="RHEA-COMP:10132"/>
        <dbReference type="Rhea" id="RHEA-COMP:13555"/>
        <dbReference type="Rhea" id="RHEA-COMP:13556"/>
        <dbReference type="ChEBI" id="CHEBI:29950"/>
        <dbReference type="ChEBI" id="CHEBI:82612"/>
        <dbReference type="ChEBI" id="CHEBI:137386"/>
        <dbReference type="ChEBI" id="CHEBI:137387"/>
        <dbReference type="EC" id="2.1.1.63"/>
    </reaction>
</comment>
<dbReference type="PANTHER" id="PTHR10815">
    <property type="entry name" value="METHYLATED-DNA--PROTEIN-CYSTEINE METHYLTRANSFERASE"/>
    <property type="match status" value="1"/>
</dbReference>
<dbReference type="PANTHER" id="PTHR10815:SF14">
    <property type="entry name" value="BIFUNCTIONAL TRANSCRIPTIONAL ACTIVATOR_DNA REPAIR ENZYME ADA"/>
    <property type="match status" value="1"/>
</dbReference>
<dbReference type="Pfam" id="PF01035">
    <property type="entry name" value="DNA_binding_1"/>
    <property type="match status" value="1"/>
</dbReference>
<dbReference type="CDD" id="cd06445">
    <property type="entry name" value="ATase"/>
    <property type="match status" value="1"/>
</dbReference>
<dbReference type="Proteomes" id="UP000262210">
    <property type="component" value="Unassembled WGS sequence"/>
</dbReference>
<protein>
    <recommendedName>
        <fullName evidence="3">methylated-DNA--[protein]-cysteine S-methyltransferase</fullName>
        <ecNumber evidence="3">2.1.1.63</ecNumber>
    </recommendedName>
</protein>
<evidence type="ECO:0000313" key="12">
    <source>
        <dbReference type="Proteomes" id="UP000262210"/>
    </source>
</evidence>
<keyword evidence="9" id="KW-0812">Transmembrane</keyword>
<evidence type="ECO:0000256" key="1">
    <source>
        <dbReference type="ARBA" id="ARBA00001286"/>
    </source>
</evidence>
<comment type="similarity">
    <text evidence="2">Belongs to the MGMT family.</text>
</comment>
<dbReference type="InterPro" id="IPR036388">
    <property type="entry name" value="WH-like_DNA-bd_sf"/>
</dbReference>
<dbReference type="EMBL" id="DPSM01000015">
    <property type="protein sequence ID" value="HCK00561.1"/>
    <property type="molecule type" value="Genomic_DNA"/>
</dbReference>
<dbReference type="InterPro" id="IPR001497">
    <property type="entry name" value="MethylDNA_cys_MeTrfase_AS"/>
</dbReference>
<dbReference type="GO" id="GO:0032259">
    <property type="term" value="P:methylation"/>
    <property type="evidence" value="ECO:0007669"/>
    <property type="project" value="UniProtKB-KW"/>
</dbReference>
<dbReference type="GO" id="GO:0003908">
    <property type="term" value="F:methylated-DNA-[protein]-cysteine S-methyltransferase activity"/>
    <property type="evidence" value="ECO:0007669"/>
    <property type="project" value="UniProtKB-EC"/>
</dbReference>
<comment type="catalytic activity">
    <reaction evidence="8">
        <text>a 6-O-methyl-2'-deoxyguanosine in DNA + L-cysteinyl-[protein] = S-methyl-L-cysteinyl-[protein] + a 2'-deoxyguanosine in DNA</text>
        <dbReference type="Rhea" id="RHEA:24000"/>
        <dbReference type="Rhea" id="RHEA-COMP:10131"/>
        <dbReference type="Rhea" id="RHEA-COMP:10132"/>
        <dbReference type="Rhea" id="RHEA-COMP:11367"/>
        <dbReference type="Rhea" id="RHEA-COMP:11368"/>
        <dbReference type="ChEBI" id="CHEBI:29950"/>
        <dbReference type="ChEBI" id="CHEBI:82612"/>
        <dbReference type="ChEBI" id="CHEBI:85445"/>
        <dbReference type="ChEBI" id="CHEBI:85448"/>
        <dbReference type="EC" id="2.1.1.63"/>
    </reaction>
</comment>
<dbReference type="EC" id="2.1.1.63" evidence="3"/>
<feature type="domain" description="Methylated-DNA-[protein]-cysteine S-methyltransferase DNA binding" evidence="10">
    <location>
        <begin position="106"/>
        <end position="184"/>
    </location>
</feature>
<keyword evidence="9" id="KW-0472">Membrane</keyword>
<dbReference type="GO" id="GO:0006281">
    <property type="term" value="P:DNA repair"/>
    <property type="evidence" value="ECO:0007669"/>
    <property type="project" value="UniProtKB-KW"/>
</dbReference>
<evidence type="ECO:0000313" key="11">
    <source>
        <dbReference type="EMBL" id="HCK00561.1"/>
    </source>
</evidence>
<dbReference type="SUPFAM" id="SSF53155">
    <property type="entry name" value="Methylated DNA-protein cysteine methyltransferase domain"/>
    <property type="match status" value="1"/>
</dbReference>
<dbReference type="FunFam" id="1.10.10.10:FF:000214">
    <property type="entry name" value="Methylated-DNA--protein-cysteine methyltransferase"/>
    <property type="match status" value="1"/>
</dbReference>
<name>A0A9C7QUL9_9GAMM</name>
<dbReference type="InterPro" id="IPR014048">
    <property type="entry name" value="MethylDNA_cys_MeTrfase_DNA-bd"/>
</dbReference>
<dbReference type="InterPro" id="IPR036217">
    <property type="entry name" value="MethylDNA_cys_MeTrfase_DNAb"/>
</dbReference>
<dbReference type="NCBIfam" id="TIGR00589">
    <property type="entry name" value="ogt"/>
    <property type="match status" value="1"/>
</dbReference>
<gene>
    <name evidence="11" type="ORF">DHV72_11105</name>
</gene>
<keyword evidence="6" id="KW-0227">DNA damage</keyword>
<reference evidence="11 12" key="1">
    <citation type="journal article" date="2018" name="Nat. Biotechnol.">
        <title>A standardized bacterial taxonomy based on genome phylogeny substantially revises the tree of life.</title>
        <authorList>
            <person name="Parks D.H."/>
            <person name="Chuvochina M."/>
            <person name="Waite D.W."/>
            <person name="Rinke C."/>
            <person name="Skarshewski A."/>
            <person name="Chaumeil P.A."/>
            <person name="Hugenholtz P."/>
        </authorList>
    </citation>
    <scope>NUCLEOTIDE SEQUENCE [LARGE SCALE GENOMIC DNA]</scope>
    <source>
        <strain evidence="11">UBA11264</strain>
    </source>
</reference>
<keyword evidence="4 11" id="KW-0489">Methyltransferase</keyword>
<keyword evidence="7" id="KW-0234">DNA repair</keyword>
<dbReference type="InterPro" id="IPR036631">
    <property type="entry name" value="MGMT_N_sf"/>
</dbReference>
<evidence type="ECO:0000256" key="7">
    <source>
        <dbReference type="ARBA" id="ARBA00023204"/>
    </source>
</evidence>
<keyword evidence="9" id="KW-1133">Transmembrane helix</keyword>
<dbReference type="SUPFAM" id="SSF46767">
    <property type="entry name" value="Methylated DNA-protein cysteine methyltransferase, C-terminal domain"/>
    <property type="match status" value="1"/>
</dbReference>
<evidence type="ECO:0000256" key="3">
    <source>
        <dbReference type="ARBA" id="ARBA00011918"/>
    </source>
</evidence>